<dbReference type="Proteomes" id="UP001230253">
    <property type="component" value="Unassembled WGS sequence"/>
</dbReference>
<feature type="chain" id="PRO_5046982152" evidence="6">
    <location>
        <begin position="21"/>
        <end position="152"/>
    </location>
</feature>
<dbReference type="SUPFAM" id="SSF47175">
    <property type="entry name" value="Cytochromes"/>
    <property type="match status" value="1"/>
</dbReference>
<evidence type="ECO:0000313" key="8">
    <source>
        <dbReference type="Proteomes" id="UP001230253"/>
    </source>
</evidence>
<accession>A0ABU0C8P7</accession>
<name>A0ABU0C8P7_9BRAD</name>
<dbReference type="PROSITE" id="PS51009">
    <property type="entry name" value="CYTCII"/>
    <property type="match status" value="1"/>
</dbReference>
<comment type="caution">
    <text evidence="7">The sequence shown here is derived from an EMBL/GenBank/DDBJ whole genome shotgun (WGS) entry which is preliminary data.</text>
</comment>
<evidence type="ECO:0000256" key="6">
    <source>
        <dbReference type="SAM" id="SignalP"/>
    </source>
</evidence>
<evidence type="ECO:0000313" key="7">
    <source>
        <dbReference type="EMBL" id="MDQ0326334.1"/>
    </source>
</evidence>
<proteinExistence type="predicted"/>
<dbReference type="InterPro" id="IPR002321">
    <property type="entry name" value="Cyt_c_II"/>
</dbReference>
<evidence type="ECO:0000256" key="5">
    <source>
        <dbReference type="ARBA" id="ARBA00023004"/>
    </source>
</evidence>
<protein>
    <submittedName>
        <fullName evidence="7">Cytochrome c556</fullName>
    </submittedName>
</protein>
<evidence type="ECO:0000256" key="3">
    <source>
        <dbReference type="ARBA" id="ARBA00022723"/>
    </source>
</evidence>
<evidence type="ECO:0000256" key="2">
    <source>
        <dbReference type="ARBA" id="ARBA00022617"/>
    </source>
</evidence>
<dbReference type="InterPro" id="IPR012127">
    <property type="entry name" value="Cyt_c_prime"/>
</dbReference>
<dbReference type="PIRSF" id="PIRSF000027">
    <property type="entry name" value="Cytc_c_prime"/>
    <property type="match status" value="1"/>
</dbReference>
<keyword evidence="4" id="KW-0249">Electron transport</keyword>
<sequence length="152" mass="16121">MMRRLLLSLAVLAAPSLALAQSPQDVADARIGYFRLLGLEMHDLAAMAKGEKDYDAEAAKTNAANLEALTHYSTAALFAPGTSNADLPGKTRALPAIWDNMDGMQEKGEAFVAAVQNLNSVAGEGLDQLRPAVGKLGGTCKSCHDDFRAKDF</sequence>
<feature type="signal peptide" evidence="6">
    <location>
        <begin position="1"/>
        <end position="20"/>
    </location>
</feature>
<dbReference type="InterPro" id="IPR010980">
    <property type="entry name" value="Cyt_c/b562"/>
</dbReference>
<keyword evidence="8" id="KW-1185">Reference proteome</keyword>
<reference evidence="7 8" key="1">
    <citation type="submission" date="2023-07" db="EMBL/GenBank/DDBJ databases">
        <title>Genomic Encyclopedia of Type Strains, Phase IV (KMG-IV): sequencing the most valuable type-strain genomes for metagenomic binning, comparative biology and taxonomic classification.</title>
        <authorList>
            <person name="Goeker M."/>
        </authorList>
    </citation>
    <scope>NUCLEOTIDE SEQUENCE [LARGE SCALE GENOMIC DNA]</scope>
    <source>
        <strain evidence="7 8">DSM 11549</strain>
    </source>
</reference>
<evidence type="ECO:0000256" key="4">
    <source>
        <dbReference type="ARBA" id="ARBA00022982"/>
    </source>
</evidence>
<keyword evidence="2" id="KW-0349">Heme</keyword>
<dbReference type="Pfam" id="PF01322">
    <property type="entry name" value="Cytochrom_C_2"/>
    <property type="match status" value="1"/>
</dbReference>
<keyword evidence="3" id="KW-0479">Metal-binding</keyword>
<dbReference type="Gene3D" id="1.20.120.10">
    <property type="entry name" value="Cytochrome c/b562"/>
    <property type="match status" value="1"/>
</dbReference>
<keyword evidence="1" id="KW-0813">Transport</keyword>
<dbReference type="EMBL" id="JAUSUK010000002">
    <property type="protein sequence ID" value="MDQ0326334.1"/>
    <property type="molecule type" value="Genomic_DNA"/>
</dbReference>
<evidence type="ECO:0000256" key="1">
    <source>
        <dbReference type="ARBA" id="ARBA00022448"/>
    </source>
</evidence>
<gene>
    <name evidence="7" type="ORF">J2R99_002203</name>
</gene>
<keyword evidence="6" id="KW-0732">Signal</keyword>
<keyword evidence="5" id="KW-0408">Iron</keyword>
<dbReference type="RefSeq" id="WP_307154525.1">
    <property type="nucleotide sequence ID" value="NZ_JAUSUK010000002.1"/>
</dbReference>
<organism evidence="7 8">
    <name type="scientific">Rhodopseudomonas julia</name>
    <dbReference type="NCBI Taxonomy" id="200617"/>
    <lineage>
        <taxon>Bacteria</taxon>
        <taxon>Pseudomonadati</taxon>
        <taxon>Pseudomonadota</taxon>
        <taxon>Alphaproteobacteria</taxon>
        <taxon>Hyphomicrobiales</taxon>
        <taxon>Nitrobacteraceae</taxon>
        <taxon>Rhodopseudomonas</taxon>
    </lineage>
</organism>